<dbReference type="EMBL" id="KI536312">
    <property type="protein sequence ID" value="ESR60227.1"/>
    <property type="molecule type" value="Genomic_DNA"/>
</dbReference>
<reference evidence="3 4" key="1">
    <citation type="submission" date="2013-10" db="EMBL/GenBank/DDBJ databases">
        <authorList>
            <consortium name="International Citrus Genome Consortium"/>
            <person name="Jenkins J."/>
            <person name="Schmutz J."/>
            <person name="Prochnik S."/>
            <person name="Rokhsar D."/>
            <person name="Gmitter F."/>
            <person name="Ollitrault P."/>
            <person name="Machado M."/>
            <person name="Talon M."/>
            <person name="Wincker P."/>
            <person name="Jaillon O."/>
            <person name="Morgante M."/>
        </authorList>
    </citation>
    <scope>NUCLEOTIDE SEQUENCE</scope>
    <source>
        <strain evidence="4">cv. Clemenules</strain>
    </source>
</reference>
<keyword evidence="2" id="KW-0812">Transmembrane</keyword>
<evidence type="ECO:0000313" key="4">
    <source>
        <dbReference type="Proteomes" id="UP000030687"/>
    </source>
</evidence>
<evidence type="ECO:0008006" key="5">
    <source>
        <dbReference type="Google" id="ProtNLM"/>
    </source>
</evidence>
<evidence type="ECO:0000256" key="2">
    <source>
        <dbReference type="SAM" id="Phobius"/>
    </source>
</evidence>
<dbReference type="Gene3D" id="3.40.50.1820">
    <property type="entry name" value="alpha/beta hydrolase"/>
    <property type="match status" value="1"/>
</dbReference>
<dbReference type="eggNOG" id="ENOG502QQUD">
    <property type="taxonomic scope" value="Eukaryota"/>
</dbReference>
<accession>V4U2Y2</accession>
<feature type="transmembrane region" description="Helical" evidence="2">
    <location>
        <begin position="243"/>
        <end position="269"/>
    </location>
</feature>
<feature type="compositionally biased region" description="Low complexity" evidence="1">
    <location>
        <begin position="44"/>
        <end position="59"/>
    </location>
</feature>
<dbReference type="GO" id="GO:0016020">
    <property type="term" value="C:membrane"/>
    <property type="evidence" value="ECO:0007669"/>
    <property type="project" value="TreeGrafter"/>
</dbReference>
<dbReference type="Gramene" id="ESR60227">
    <property type="protein sequence ID" value="ESR60227"/>
    <property type="gene ID" value="CICLE_v10016174mg"/>
</dbReference>
<evidence type="ECO:0000256" key="1">
    <source>
        <dbReference type="SAM" id="MobiDB-lite"/>
    </source>
</evidence>
<keyword evidence="2" id="KW-1133">Transmembrane helix</keyword>
<gene>
    <name evidence="3" type="ORF">CICLE_v10016174mg</name>
</gene>
<dbReference type="SUPFAM" id="SSF53474">
    <property type="entry name" value="alpha/beta-Hydrolases"/>
    <property type="match status" value="1"/>
</dbReference>
<proteinExistence type="predicted"/>
<dbReference type="KEGG" id="cic:CICLE_v10016174mg"/>
<evidence type="ECO:0000313" key="3">
    <source>
        <dbReference type="EMBL" id="ESR60227.1"/>
    </source>
</evidence>
<dbReference type="InterPro" id="IPR029058">
    <property type="entry name" value="AB_hydrolase_fold"/>
</dbReference>
<feature type="region of interest" description="Disordered" evidence="1">
    <location>
        <begin position="40"/>
        <end position="63"/>
    </location>
</feature>
<dbReference type="STRING" id="85681.V4U2Y2"/>
<dbReference type="InParanoid" id="V4U2Y2"/>
<protein>
    <recommendedName>
        <fullName evidence="5">Serine aminopeptidase S33 domain-containing protein</fullName>
    </recommendedName>
</protein>
<dbReference type="PANTHER" id="PTHR22753:SF24">
    <property type="entry name" value="ESTERASE_LIPASE_THIOESTERASE FAMILY PROTEIN"/>
    <property type="match status" value="1"/>
</dbReference>
<sequence>MATVGAHIISADLSPAYCRDPTPSSGKSKRNQILKRRLAVSNEQAQASTASRSTAATRSFAHNELEAETKRRVSVDEYCSEGNGKRLKDYFDEAERMIRSSSSSDGGPPRWFSPLECGPHSPHSPLLLFLPGIDGVGLGLIRHHQRLGKIFDVWSLHIPVKDRTSFTGLVKLIETTVRSENYRSPKRPIYLVGESLGACLALAVASRNPRIDLVLVLSNPATSFSRSALQSTIPLLELMPSQITLTLSSILSLMTGLLFTVLIIPFVVYSEIHINLYIQIVWG</sequence>
<dbReference type="AlphaFoldDB" id="V4U2Y2"/>
<keyword evidence="2" id="KW-0472">Membrane</keyword>
<keyword evidence="4" id="KW-1185">Reference proteome</keyword>
<organism evidence="3 4">
    <name type="scientific">Citrus clementina</name>
    <name type="common">Clementine</name>
    <name type="synonym">Citrus deliciosa x Citrus sinensis</name>
    <dbReference type="NCBI Taxonomy" id="85681"/>
    <lineage>
        <taxon>Eukaryota</taxon>
        <taxon>Viridiplantae</taxon>
        <taxon>Streptophyta</taxon>
        <taxon>Embryophyta</taxon>
        <taxon>Tracheophyta</taxon>
        <taxon>Spermatophyta</taxon>
        <taxon>Magnoliopsida</taxon>
        <taxon>eudicotyledons</taxon>
        <taxon>Gunneridae</taxon>
        <taxon>Pentapetalae</taxon>
        <taxon>rosids</taxon>
        <taxon>malvids</taxon>
        <taxon>Sapindales</taxon>
        <taxon>Rutaceae</taxon>
        <taxon>Aurantioideae</taxon>
        <taxon>Citrus</taxon>
    </lineage>
</organism>
<dbReference type="PANTHER" id="PTHR22753">
    <property type="entry name" value="TRANSMEMBRANE PROTEIN 68"/>
    <property type="match status" value="1"/>
</dbReference>
<name>V4U2Y2_CITCL</name>
<dbReference type="Proteomes" id="UP000030687">
    <property type="component" value="Unassembled WGS sequence"/>
</dbReference>